<evidence type="ECO:0000256" key="16">
    <source>
        <dbReference type="ARBA" id="ARBA00076004"/>
    </source>
</evidence>
<evidence type="ECO:0000256" key="7">
    <source>
        <dbReference type="ARBA" id="ARBA00022997"/>
    </source>
</evidence>
<evidence type="ECO:0000256" key="18">
    <source>
        <dbReference type="ARBA" id="ARBA00078074"/>
    </source>
</evidence>
<comment type="cofactor">
    <cofactor evidence="1">
        <name>Co(2+)</name>
        <dbReference type="ChEBI" id="CHEBI:48828"/>
    </cofactor>
</comment>
<organism evidence="19 20">
    <name type="scientific">Enterovibrio nigricans DSM 22720</name>
    <dbReference type="NCBI Taxonomy" id="1121868"/>
    <lineage>
        <taxon>Bacteria</taxon>
        <taxon>Pseudomonadati</taxon>
        <taxon>Pseudomonadota</taxon>
        <taxon>Gammaproteobacteria</taxon>
        <taxon>Vibrionales</taxon>
        <taxon>Vibrionaceae</taxon>
        <taxon>Enterovibrio</taxon>
    </lineage>
</organism>
<dbReference type="InterPro" id="IPR002933">
    <property type="entry name" value="Peptidase_M20"/>
</dbReference>
<dbReference type="SUPFAM" id="SSF53187">
    <property type="entry name" value="Zn-dependent exopeptidases"/>
    <property type="match status" value="1"/>
</dbReference>
<dbReference type="Gene3D" id="3.40.630.10">
    <property type="entry name" value="Zn peptidases"/>
    <property type="match status" value="1"/>
</dbReference>
<dbReference type="EMBL" id="FUXU01000005">
    <property type="protein sequence ID" value="SKA47169.1"/>
    <property type="molecule type" value="Genomic_DNA"/>
</dbReference>
<evidence type="ECO:0000256" key="2">
    <source>
        <dbReference type="ARBA" id="ARBA00001947"/>
    </source>
</evidence>
<sequence>MSEISQLSPQPVWQFFDKICSIPHPSKHEEALAQYIIDWATNEGLAIKRDDVGNVIIKKPATAGMENRKGVVLQAHIDMVPQKNENTDHDFATDPIRPYIDGEWVTADGTTLGADNGMGMAACLAVLASKDIEHGPLEVLLTIDEEAGMTGAFGLQEGWLVGRRHPAEY</sequence>
<dbReference type="GO" id="GO:0006508">
    <property type="term" value="P:proteolysis"/>
    <property type="evidence" value="ECO:0007669"/>
    <property type="project" value="UniProtKB-KW"/>
</dbReference>
<evidence type="ECO:0000256" key="13">
    <source>
        <dbReference type="ARBA" id="ARBA00061423"/>
    </source>
</evidence>
<reference evidence="20" key="1">
    <citation type="submission" date="2017-02" db="EMBL/GenBank/DDBJ databases">
        <authorList>
            <person name="Varghese N."/>
            <person name="Submissions S."/>
        </authorList>
    </citation>
    <scope>NUCLEOTIDE SEQUENCE [LARGE SCALE GENOMIC DNA]</scope>
    <source>
        <strain evidence="20">DSM 22720</strain>
    </source>
</reference>
<evidence type="ECO:0000313" key="19">
    <source>
        <dbReference type="EMBL" id="SKA47169.1"/>
    </source>
</evidence>
<evidence type="ECO:0000256" key="4">
    <source>
        <dbReference type="ARBA" id="ARBA00022723"/>
    </source>
</evidence>
<evidence type="ECO:0000256" key="11">
    <source>
        <dbReference type="ARBA" id="ARBA00038976"/>
    </source>
</evidence>
<evidence type="ECO:0000256" key="10">
    <source>
        <dbReference type="ARBA" id="ARBA00036421"/>
    </source>
</evidence>
<evidence type="ECO:0000256" key="14">
    <source>
        <dbReference type="ARBA" id="ARBA00071271"/>
    </source>
</evidence>
<keyword evidence="9" id="KW-0170">Cobalt</keyword>
<dbReference type="GO" id="GO:0005829">
    <property type="term" value="C:cytosol"/>
    <property type="evidence" value="ECO:0007669"/>
    <property type="project" value="TreeGrafter"/>
</dbReference>
<dbReference type="Pfam" id="PF01546">
    <property type="entry name" value="Peptidase_M20"/>
    <property type="match status" value="1"/>
</dbReference>
<evidence type="ECO:0000256" key="12">
    <source>
        <dbReference type="ARBA" id="ARBA00044252"/>
    </source>
</evidence>
<dbReference type="EC" id="3.4.13.18" evidence="11"/>
<keyword evidence="7" id="KW-0224">Dipeptidase</keyword>
<keyword evidence="5" id="KW-0378">Hydrolase</keyword>
<dbReference type="AlphaFoldDB" id="A0A1T4U3N1"/>
<dbReference type="PANTHER" id="PTHR43501:SF1">
    <property type="entry name" value="CYTOSOL NON-SPECIFIC DIPEPTIDASE"/>
    <property type="match status" value="1"/>
</dbReference>
<evidence type="ECO:0000256" key="8">
    <source>
        <dbReference type="ARBA" id="ARBA00023049"/>
    </source>
</evidence>
<gene>
    <name evidence="19" type="ORF">SAMN02745132_00658</name>
</gene>
<evidence type="ECO:0000256" key="17">
    <source>
        <dbReference type="ARBA" id="ARBA00077688"/>
    </source>
</evidence>
<keyword evidence="6" id="KW-0862">Zinc</keyword>
<protein>
    <recommendedName>
        <fullName evidence="14">Cytosol non-specific dipeptidase</fullName>
        <ecNumber evidence="11">3.4.13.18</ecNumber>
    </recommendedName>
    <alternativeName>
        <fullName evidence="17">Aminoacyl-histidine dipeptidase</fullName>
    </alternativeName>
    <alternativeName>
        <fullName evidence="16">Beta-alanyl-histidine dipeptidase</fullName>
    </alternativeName>
    <alternativeName>
        <fullName evidence="15">Carnosinase</fullName>
    </alternativeName>
    <alternativeName>
        <fullName evidence="12">Peptidase D</fullName>
    </alternativeName>
    <alternativeName>
        <fullName evidence="18">Xaa-His dipeptidase</fullName>
    </alternativeName>
</protein>
<dbReference type="Proteomes" id="UP000190162">
    <property type="component" value="Unassembled WGS sequence"/>
</dbReference>
<proteinExistence type="inferred from homology"/>
<dbReference type="GO" id="GO:0070573">
    <property type="term" value="F:metallodipeptidase activity"/>
    <property type="evidence" value="ECO:0007669"/>
    <property type="project" value="TreeGrafter"/>
</dbReference>
<dbReference type="InterPro" id="IPR001160">
    <property type="entry name" value="Peptidase_M20C"/>
</dbReference>
<dbReference type="PRINTS" id="PR00934">
    <property type="entry name" value="XHISDIPTASE"/>
</dbReference>
<dbReference type="GO" id="GO:0046872">
    <property type="term" value="F:metal ion binding"/>
    <property type="evidence" value="ECO:0007669"/>
    <property type="project" value="UniProtKB-KW"/>
</dbReference>
<name>A0A1T4U3N1_9GAMM</name>
<accession>A0A1T4U3N1</accession>
<keyword evidence="8" id="KW-0482">Metalloprotease</keyword>
<dbReference type="FunFam" id="3.40.630.10:FF:000015">
    <property type="entry name" value="Aminoacyl-histidine dipeptidase PepD"/>
    <property type="match status" value="1"/>
</dbReference>
<evidence type="ECO:0000256" key="3">
    <source>
        <dbReference type="ARBA" id="ARBA00022670"/>
    </source>
</evidence>
<evidence type="ECO:0000256" key="1">
    <source>
        <dbReference type="ARBA" id="ARBA00001941"/>
    </source>
</evidence>
<dbReference type="PANTHER" id="PTHR43501">
    <property type="entry name" value="CYTOSOL NON-SPECIFIC DIPEPTIDASE"/>
    <property type="match status" value="1"/>
</dbReference>
<keyword evidence="20" id="KW-1185">Reference proteome</keyword>
<evidence type="ECO:0000313" key="20">
    <source>
        <dbReference type="Proteomes" id="UP000190162"/>
    </source>
</evidence>
<keyword evidence="4" id="KW-0479">Metal-binding</keyword>
<evidence type="ECO:0000256" key="15">
    <source>
        <dbReference type="ARBA" id="ARBA00075285"/>
    </source>
</evidence>
<comment type="cofactor">
    <cofactor evidence="2">
        <name>Zn(2+)</name>
        <dbReference type="ChEBI" id="CHEBI:29105"/>
    </cofactor>
</comment>
<comment type="similarity">
    <text evidence="13">Belongs to the peptidase M20C family.</text>
</comment>
<comment type="catalytic activity">
    <reaction evidence="10">
        <text>Hydrolysis of dipeptides, preferentially hydrophobic dipeptides including prolyl amino acids.</text>
        <dbReference type="EC" id="3.4.13.18"/>
    </reaction>
</comment>
<evidence type="ECO:0000256" key="5">
    <source>
        <dbReference type="ARBA" id="ARBA00022801"/>
    </source>
</evidence>
<evidence type="ECO:0000256" key="9">
    <source>
        <dbReference type="ARBA" id="ARBA00023285"/>
    </source>
</evidence>
<evidence type="ECO:0000256" key="6">
    <source>
        <dbReference type="ARBA" id="ARBA00022833"/>
    </source>
</evidence>
<keyword evidence="3" id="KW-0645">Protease</keyword>